<name>A0A4V2FR58_PSEST</name>
<feature type="compositionally biased region" description="Basic and acidic residues" evidence="1">
    <location>
        <begin position="105"/>
        <end position="117"/>
    </location>
</feature>
<evidence type="ECO:0000256" key="1">
    <source>
        <dbReference type="SAM" id="MobiDB-lite"/>
    </source>
</evidence>
<dbReference type="EMBL" id="SHKL01000001">
    <property type="protein sequence ID" value="RZT87340.1"/>
    <property type="molecule type" value="Genomic_DNA"/>
</dbReference>
<feature type="region of interest" description="Disordered" evidence="1">
    <location>
        <begin position="102"/>
        <end position="135"/>
    </location>
</feature>
<evidence type="ECO:0000313" key="2">
    <source>
        <dbReference type="EMBL" id="RZT87340.1"/>
    </source>
</evidence>
<proteinExistence type="predicted"/>
<comment type="caution">
    <text evidence="2">The sequence shown here is derived from an EMBL/GenBank/DDBJ whole genome shotgun (WGS) entry which is preliminary data.</text>
</comment>
<reference evidence="2 3" key="1">
    <citation type="submission" date="2019-02" db="EMBL/GenBank/DDBJ databases">
        <title>Sequencing the genomes of 1000 actinobacteria strains.</title>
        <authorList>
            <person name="Klenk H.-P."/>
        </authorList>
    </citation>
    <scope>NUCLEOTIDE SEQUENCE [LARGE SCALE GENOMIC DNA]</scope>
    <source>
        <strain evidence="2 3">DSM 45779</strain>
    </source>
</reference>
<dbReference type="Proteomes" id="UP000291591">
    <property type="component" value="Unassembled WGS sequence"/>
</dbReference>
<sequence length="135" mass="15273">MNRRWDGRARVRRAAIEWDVPVETARAEDLDERLRSGRCGRTGWMQVLIDHDTPVGRCPSCGWATTSERRDCPSRVIAKCLLERAPLPAWLAHLADLVPGARLRSGPESRDQQRAALDDLPGLFAAPARQPERRR</sequence>
<evidence type="ECO:0000313" key="3">
    <source>
        <dbReference type="Proteomes" id="UP000291591"/>
    </source>
</evidence>
<keyword evidence="3" id="KW-1185">Reference proteome</keyword>
<organism evidence="2 3">
    <name type="scientific">Pseudonocardia sediminis</name>
    <dbReference type="NCBI Taxonomy" id="1397368"/>
    <lineage>
        <taxon>Bacteria</taxon>
        <taxon>Bacillati</taxon>
        <taxon>Actinomycetota</taxon>
        <taxon>Actinomycetes</taxon>
        <taxon>Pseudonocardiales</taxon>
        <taxon>Pseudonocardiaceae</taxon>
        <taxon>Pseudonocardia</taxon>
    </lineage>
</organism>
<gene>
    <name evidence="2" type="ORF">EV383_4259</name>
</gene>
<dbReference type="AlphaFoldDB" id="A0A4V2FR58"/>
<accession>A0A4V2FR58</accession>
<protein>
    <submittedName>
        <fullName evidence="2">Uncharacterized protein</fullName>
    </submittedName>
</protein>